<reference evidence="5 6" key="1">
    <citation type="submission" date="2017-10" db="EMBL/GenBank/DDBJ databases">
        <title>Sedimentibacterium mangrovi gen. nov., sp. nov., a novel member of family Phyllobacteriacea isolated from mangrove sediment.</title>
        <authorList>
            <person name="Liao H."/>
            <person name="Tian Y."/>
        </authorList>
    </citation>
    <scope>NUCLEOTIDE SEQUENCE [LARGE SCALE GENOMIC DNA]</scope>
    <source>
        <strain evidence="5 6">X9-2-2</strain>
    </source>
</reference>
<dbReference type="OrthoDB" id="8439308at2"/>
<sequence length="354" mass="36970">MRRVHLILLPLVAAALAPAAPAEAATIGFAAPLSGFAEPLGRQMEAGVRLAAGDHALVATDTGCSGEGGTAAARELAANKVAIVVGFLCTEALEAALPVLTAAGIPVITPGVRTDALTDRRDKTGWLIWRTAPRGDAEREAAGRIIPDRWRKDFFAIIDDGTIAARELAETVRLQAELARLNPVFVDTFRPQLPNQIALAGRLKRAGATHVFAGGDRRDIAILARDLAGLDAAMTIAGGEALVRDVSDIPLPAGTLAIAVPDANNALPEALRSDLASANVTPEGYVAPGYMAASIAIRALGETTPDSAAAWHERLDGKTFETPAGSLTFDAKGDRATNPYQLLRFDGETWEPAG</sequence>
<comment type="caution">
    <text evidence="5">The sequence shown here is derived from an EMBL/GenBank/DDBJ whole genome shotgun (WGS) entry which is preliminary data.</text>
</comment>
<proteinExistence type="inferred from homology"/>
<dbReference type="Gene3D" id="3.40.50.2300">
    <property type="match status" value="2"/>
</dbReference>
<dbReference type="SUPFAM" id="SSF53822">
    <property type="entry name" value="Periplasmic binding protein-like I"/>
    <property type="match status" value="1"/>
</dbReference>
<evidence type="ECO:0000259" key="4">
    <source>
        <dbReference type="Pfam" id="PF13458"/>
    </source>
</evidence>
<evidence type="ECO:0000313" key="5">
    <source>
        <dbReference type="EMBL" id="PHP66647.1"/>
    </source>
</evidence>
<dbReference type="PANTHER" id="PTHR47151:SF2">
    <property type="entry name" value="AMINO ACID BINDING PROTEIN"/>
    <property type="match status" value="1"/>
</dbReference>
<dbReference type="Proteomes" id="UP000221168">
    <property type="component" value="Unassembled WGS sequence"/>
</dbReference>
<dbReference type="InterPro" id="IPR028082">
    <property type="entry name" value="Peripla_BP_I"/>
</dbReference>
<evidence type="ECO:0000256" key="3">
    <source>
        <dbReference type="SAM" id="SignalP"/>
    </source>
</evidence>
<protein>
    <submittedName>
        <fullName evidence="5">Branched-chain amino acid ABC transporter substrate-binding protein</fullName>
    </submittedName>
</protein>
<organism evidence="5 6">
    <name type="scientific">Zhengella mangrovi</name>
    <dbReference type="NCBI Taxonomy" id="1982044"/>
    <lineage>
        <taxon>Bacteria</taxon>
        <taxon>Pseudomonadati</taxon>
        <taxon>Pseudomonadota</taxon>
        <taxon>Alphaproteobacteria</taxon>
        <taxon>Hyphomicrobiales</taxon>
        <taxon>Notoacmeibacteraceae</taxon>
        <taxon>Zhengella</taxon>
    </lineage>
</organism>
<evidence type="ECO:0000256" key="1">
    <source>
        <dbReference type="ARBA" id="ARBA00010062"/>
    </source>
</evidence>
<gene>
    <name evidence="5" type="ORF">CSC94_13265</name>
</gene>
<accession>A0A2G1QM86</accession>
<feature type="chain" id="PRO_5013800515" evidence="3">
    <location>
        <begin position="25"/>
        <end position="354"/>
    </location>
</feature>
<name>A0A2G1QM86_9HYPH</name>
<dbReference type="EMBL" id="PDVP01000007">
    <property type="protein sequence ID" value="PHP66647.1"/>
    <property type="molecule type" value="Genomic_DNA"/>
</dbReference>
<keyword evidence="2 3" id="KW-0732">Signal</keyword>
<comment type="similarity">
    <text evidence="1">Belongs to the leucine-binding protein family.</text>
</comment>
<feature type="domain" description="Leucine-binding protein" evidence="4">
    <location>
        <begin position="26"/>
        <end position="346"/>
    </location>
</feature>
<evidence type="ECO:0000256" key="2">
    <source>
        <dbReference type="ARBA" id="ARBA00022729"/>
    </source>
</evidence>
<evidence type="ECO:0000313" key="6">
    <source>
        <dbReference type="Proteomes" id="UP000221168"/>
    </source>
</evidence>
<dbReference type="PANTHER" id="PTHR47151">
    <property type="entry name" value="LEU/ILE/VAL-BINDING ABC TRANSPORTER SUBUNIT"/>
    <property type="match status" value="1"/>
</dbReference>
<dbReference type="Pfam" id="PF13458">
    <property type="entry name" value="Peripla_BP_6"/>
    <property type="match status" value="1"/>
</dbReference>
<dbReference type="AlphaFoldDB" id="A0A2G1QM86"/>
<feature type="signal peptide" evidence="3">
    <location>
        <begin position="1"/>
        <end position="24"/>
    </location>
</feature>
<dbReference type="RefSeq" id="WP_099306833.1">
    <property type="nucleotide sequence ID" value="NZ_PDVP01000007.1"/>
</dbReference>
<dbReference type="CDD" id="cd06342">
    <property type="entry name" value="PBP1_ABC_LIVBP-like"/>
    <property type="match status" value="1"/>
</dbReference>
<keyword evidence="6" id="KW-1185">Reference proteome</keyword>
<dbReference type="InterPro" id="IPR028081">
    <property type="entry name" value="Leu-bd"/>
</dbReference>